<dbReference type="Pfam" id="PF07510">
    <property type="entry name" value="GmrSD_C"/>
    <property type="match status" value="1"/>
</dbReference>
<evidence type="ECO:0000313" key="2">
    <source>
        <dbReference type="EMBL" id="QGH02159.1"/>
    </source>
</evidence>
<dbReference type="AlphaFoldDB" id="A0A9X7X8G6"/>
<accession>A0A9X7X8G6</accession>
<reference evidence="2 3" key="1">
    <citation type="submission" date="2018-10" db="EMBL/GenBank/DDBJ databases">
        <title>Comparative Genomics Analysis of the Streptococcus dysgalactiae subspecies dysgalactiae.</title>
        <authorList>
            <person name="Koh T.H."/>
            <person name="Abdul Rahman N."/>
            <person name="Sessions O.M."/>
        </authorList>
    </citation>
    <scope>NUCLEOTIDE SEQUENCE [LARGE SCALE GENOMIC DNA]</scope>
    <source>
        <strain evidence="2 3">DB60705-15</strain>
    </source>
</reference>
<sequence length="223" mass="26952">MDITVEKYKTRFIAVFGEKVWEKFNKKFRNKHQIENDFQTIDEIEMHLKKYIEHIDKVKNFFNTDNKHFLRFILICIEKVNRIESRKYHFSLPLNQDGGNEKMWEIEHIIPCKSFEKQISDAKFASEHKHHLSNLTLISRSLNGKENYKTASFNKKKELIQSYDEGNLYINLIFREEVESEEDLRALFEKRGESLKEDFHNIFFNNNKWNLTIFYEIILADSE</sequence>
<gene>
    <name evidence="2" type="ORF">EA457_06220</name>
</gene>
<dbReference type="RefSeq" id="WP_155778212.1">
    <property type="nucleotide sequence ID" value="NZ_CP033165.1"/>
</dbReference>
<organism evidence="2 3">
    <name type="scientific">Streptococcus dysgalactiae subsp. dysgalactiae</name>
    <dbReference type="NCBI Taxonomy" id="99822"/>
    <lineage>
        <taxon>Bacteria</taxon>
        <taxon>Bacillati</taxon>
        <taxon>Bacillota</taxon>
        <taxon>Bacilli</taxon>
        <taxon>Lactobacillales</taxon>
        <taxon>Streptococcaceae</taxon>
        <taxon>Streptococcus</taxon>
    </lineage>
</organism>
<dbReference type="EMBL" id="CP033165">
    <property type="protein sequence ID" value="QGH02159.1"/>
    <property type="molecule type" value="Genomic_DNA"/>
</dbReference>
<feature type="domain" description="GmrSD restriction endonucleases C-terminal" evidence="1">
    <location>
        <begin position="70"/>
        <end position="179"/>
    </location>
</feature>
<protein>
    <submittedName>
        <fullName evidence="2">DUF1524 domain-containing protein</fullName>
    </submittedName>
</protein>
<dbReference type="InterPro" id="IPR011089">
    <property type="entry name" value="GmrSD_C"/>
</dbReference>
<evidence type="ECO:0000313" key="3">
    <source>
        <dbReference type="Proteomes" id="UP000347383"/>
    </source>
</evidence>
<evidence type="ECO:0000259" key="1">
    <source>
        <dbReference type="Pfam" id="PF07510"/>
    </source>
</evidence>
<name>A0A9X7X8G6_STRDY</name>
<dbReference type="Proteomes" id="UP000347383">
    <property type="component" value="Chromosome"/>
</dbReference>
<proteinExistence type="predicted"/>